<evidence type="ECO:0000313" key="13">
    <source>
        <dbReference type="Proteomes" id="UP000245207"/>
    </source>
</evidence>
<keyword evidence="4" id="KW-0378">Hydrolase</keyword>
<evidence type="ECO:0000256" key="9">
    <source>
        <dbReference type="ARBA" id="ARBA00066637"/>
    </source>
</evidence>
<accession>A0A2U1PNT8</accession>
<comment type="caution">
    <text evidence="12">The sequence shown here is derived from an EMBL/GenBank/DDBJ whole genome shotgun (WGS) entry which is preliminary data.</text>
</comment>
<dbReference type="FunFam" id="2.30.42.10:FF:000063">
    <property type="entry name" value="Peptidase, S41 family"/>
    <property type="match status" value="1"/>
</dbReference>
<dbReference type="EMBL" id="PKPP01000916">
    <property type="protein sequence ID" value="PWA87428.1"/>
    <property type="molecule type" value="Genomic_DNA"/>
</dbReference>
<dbReference type="InterPro" id="IPR004447">
    <property type="entry name" value="Peptidase_S41A"/>
</dbReference>
<keyword evidence="3" id="KW-0645">Protease</keyword>
<feature type="domain" description="PDZ" evidence="11">
    <location>
        <begin position="193"/>
        <end position="263"/>
    </location>
</feature>
<dbReference type="Pfam" id="PF17820">
    <property type="entry name" value="PDZ_6"/>
    <property type="match status" value="1"/>
</dbReference>
<dbReference type="AlphaFoldDB" id="A0A2U1PNT8"/>
<dbReference type="Proteomes" id="UP000245207">
    <property type="component" value="Unassembled WGS sequence"/>
</dbReference>
<dbReference type="Gene3D" id="3.90.226.10">
    <property type="entry name" value="2-enoyl-CoA Hydratase, Chain A, domain 1"/>
    <property type="match status" value="2"/>
</dbReference>
<evidence type="ECO:0000256" key="4">
    <source>
        <dbReference type="ARBA" id="ARBA00022801"/>
    </source>
</evidence>
<dbReference type="FunFam" id="3.30.750.44:FF:000002">
    <property type="entry name" value="carboxyl-terminal-processing peptidase 2, chloroplastic"/>
    <property type="match status" value="1"/>
</dbReference>
<evidence type="ECO:0000256" key="7">
    <source>
        <dbReference type="ARBA" id="ARBA00051784"/>
    </source>
</evidence>
<proteinExistence type="inferred from homology"/>
<dbReference type="CDD" id="cd06782">
    <property type="entry name" value="cpPDZ_CPP-like"/>
    <property type="match status" value="1"/>
</dbReference>
<evidence type="ECO:0000256" key="3">
    <source>
        <dbReference type="ARBA" id="ARBA00022670"/>
    </source>
</evidence>
<dbReference type="CDD" id="cd07560">
    <property type="entry name" value="Peptidase_S41_CPP"/>
    <property type="match status" value="2"/>
</dbReference>
<dbReference type="Gene3D" id="3.30.750.44">
    <property type="match status" value="1"/>
</dbReference>
<dbReference type="NCBIfam" id="TIGR00225">
    <property type="entry name" value="prc"/>
    <property type="match status" value="1"/>
</dbReference>
<dbReference type="InterPro" id="IPR001478">
    <property type="entry name" value="PDZ"/>
</dbReference>
<dbReference type="InterPro" id="IPR036034">
    <property type="entry name" value="PDZ_sf"/>
</dbReference>
<organism evidence="12 13">
    <name type="scientific">Artemisia annua</name>
    <name type="common">Sweet wormwood</name>
    <dbReference type="NCBI Taxonomy" id="35608"/>
    <lineage>
        <taxon>Eukaryota</taxon>
        <taxon>Viridiplantae</taxon>
        <taxon>Streptophyta</taxon>
        <taxon>Embryophyta</taxon>
        <taxon>Tracheophyta</taxon>
        <taxon>Spermatophyta</taxon>
        <taxon>Magnoliopsida</taxon>
        <taxon>eudicotyledons</taxon>
        <taxon>Gunneridae</taxon>
        <taxon>Pentapetalae</taxon>
        <taxon>asterids</taxon>
        <taxon>campanulids</taxon>
        <taxon>Asterales</taxon>
        <taxon>Asteraceae</taxon>
        <taxon>Asteroideae</taxon>
        <taxon>Anthemideae</taxon>
        <taxon>Artemisiinae</taxon>
        <taxon>Artemisia</taxon>
    </lineage>
</organism>
<sequence>MDSLCRPKLDLSNPCTISSVYSRNYQKHTFSLCYKYRFSCSKFGGNHSKCKGLIVAQSLPKTKVSSHVGSDDESGESNRKLVKRIANGLIGLAAAVSLCLDSPAMAESMTIAFPASRTHEVNAVQRTLVETWGLIRETFVDPTFNHQDWDYKFQQTMVEMLPLRTADAAYSKIKGMLSTLGDPFTRIISPKEYQSFRIGSDGNVQGVGLFVNSEPKTGHLVVLSCVEGSPAARAGIHVGDELMEINGERLNGISGEAAAQKLRGHVGTSVTVKVHNGKKLAIDSSFREVRLPREYIRLSPISSTIIPHRTPDGHVSKTGYVKLLAFSQTAAADMKHAINELENQGVESYILDLRNNPGGLVKAGLDVAQIWLDGDETLVNTIDREGNMLPINMTNGHALTRDPLVVLVNEGSASASEILAGALHDNGRAKLIGNRTFGKGKIQSVTELQDGSALFITVAKYLSPALHAIDQVGITPDVQCTTDMLNSPKESGLMRKKSPNSSSLEGDSCILGKKLAIDSSFREVRLPREYIRLSPISSTIIPHRTPDGHVSKTGYVKLLAFSQTAAADMKHAINELENQGVESYILDLRNNPGGLVKAGLDVAQIWLDGDETLVNTIDREGNMLPINMTNGHALTRDPLVVLVNEGSASASEILAGALHDNGRAKLIGNRTFGKGKIQSVTELQDGSALFITVAKYLSPALHAIDQVGITPDVQCTTDMLNSPKESGLMRKKSPNSSSLEGDSCILVAEHELDIQESKGSAS</sequence>
<evidence type="ECO:0000256" key="10">
    <source>
        <dbReference type="SAM" id="MobiDB-lite"/>
    </source>
</evidence>
<comment type="similarity">
    <text evidence="2">Belongs to the peptidase S41A family.</text>
</comment>
<keyword evidence="5" id="KW-0720">Serine protease</keyword>
<name>A0A2U1PNT8_ARTAN</name>
<comment type="function">
    <text evidence="8">Protease involved in the C-terminal processing of the chloroplastic D1 protein of photosystem II. This proteolytic processing is necessary to allow the light-driven assembly of the tetranuclear manganese cluster, which is responsible for photosynthetic water oxidation.</text>
</comment>
<dbReference type="GO" id="GO:0004252">
    <property type="term" value="F:serine-type endopeptidase activity"/>
    <property type="evidence" value="ECO:0007669"/>
    <property type="project" value="UniProtKB-EC"/>
</dbReference>
<dbReference type="FunFam" id="3.90.226.10:FF:000023">
    <property type="entry name" value="Carboxyl-terminal processing protease"/>
    <property type="match status" value="2"/>
</dbReference>
<keyword evidence="6" id="KW-0793">Thylakoid</keyword>
<evidence type="ECO:0000256" key="1">
    <source>
        <dbReference type="ARBA" id="ARBA00004456"/>
    </source>
</evidence>
<evidence type="ECO:0000259" key="11">
    <source>
        <dbReference type="PROSITE" id="PS50106"/>
    </source>
</evidence>
<dbReference type="OrthoDB" id="43580at2759"/>
<dbReference type="SMART" id="SM00245">
    <property type="entry name" value="TSPc"/>
    <property type="match status" value="2"/>
</dbReference>
<evidence type="ECO:0000256" key="5">
    <source>
        <dbReference type="ARBA" id="ARBA00022825"/>
    </source>
</evidence>
<dbReference type="SUPFAM" id="SSF50156">
    <property type="entry name" value="PDZ domain-like"/>
    <property type="match status" value="1"/>
</dbReference>
<reference evidence="12 13" key="1">
    <citation type="journal article" date="2018" name="Mol. Plant">
        <title>The genome of Artemisia annua provides insight into the evolution of Asteraceae family and artemisinin biosynthesis.</title>
        <authorList>
            <person name="Shen Q."/>
            <person name="Zhang L."/>
            <person name="Liao Z."/>
            <person name="Wang S."/>
            <person name="Yan T."/>
            <person name="Shi P."/>
            <person name="Liu M."/>
            <person name="Fu X."/>
            <person name="Pan Q."/>
            <person name="Wang Y."/>
            <person name="Lv Z."/>
            <person name="Lu X."/>
            <person name="Zhang F."/>
            <person name="Jiang W."/>
            <person name="Ma Y."/>
            <person name="Chen M."/>
            <person name="Hao X."/>
            <person name="Li L."/>
            <person name="Tang Y."/>
            <person name="Lv G."/>
            <person name="Zhou Y."/>
            <person name="Sun X."/>
            <person name="Brodelius P.E."/>
            <person name="Rose J.K.C."/>
            <person name="Tang K."/>
        </authorList>
    </citation>
    <scope>NUCLEOTIDE SEQUENCE [LARGE SCALE GENOMIC DNA]</scope>
    <source>
        <strain evidence="13">cv. Huhao1</strain>
        <tissue evidence="12">Leaf</tissue>
    </source>
</reference>
<dbReference type="SUPFAM" id="SSF52096">
    <property type="entry name" value="ClpP/crotonase"/>
    <property type="match status" value="2"/>
</dbReference>
<dbReference type="InterPro" id="IPR041489">
    <property type="entry name" value="PDZ_6"/>
</dbReference>
<keyword evidence="13" id="KW-1185">Reference proteome</keyword>
<comment type="catalytic activity">
    <reaction evidence="7">
        <text>The enzyme shows specific recognition of a C-terminal tripeptide, Xaa-Yaa-Zaa, in which Xaa is preferably Ala or Leu, Yaa is preferably Ala or Tyr, and Zaa is preferably Ala, but then cleaves at a variable distance from the C-terminus. A typical cleavage is -Ala-Ala-|-Arg-Ala-Ala-Lys-Glu-Asn-Tyr-Ala-Leu-Ala-Ala.</text>
        <dbReference type="EC" id="3.4.21.102"/>
    </reaction>
</comment>
<dbReference type="PANTHER" id="PTHR32060:SF22">
    <property type="entry name" value="CARBOXYL-TERMINAL-PROCESSING PEPTIDASE 3, CHLOROPLASTIC"/>
    <property type="match status" value="1"/>
</dbReference>
<dbReference type="STRING" id="35608.A0A2U1PNT8"/>
<dbReference type="PANTHER" id="PTHR32060">
    <property type="entry name" value="TAIL-SPECIFIC PROTEASE"/>
    <property type="match status" value="1"/>
</dbReference>
<evidence type="ECO:0000256" key="8">
    <source>
        <dbReference type="ARBA" id="ARBA00060065"/>
    </source>
</evidence>
<dbReference type="PROSITE" id="PS50106">
    <property type="entry name" value="PDZ"/>
    <property type="match status" value="1"/>
</dbReference>
<dbReference type="InterPro" id="IPR005151">
    <property type="entry name" value="Tail-specific_protease"/>
</dbReference>
<protein>
    <recommendedName>
        <fullName evidence="9">C-terminal processing peptidase</fullName>
        <ecNumber evidence="9">3.4.21.102</ecNumber>
    </recommendedName>
</protein>
<evidence type="ECO:0000256" key="6">
    <source>
        <dbReference type="ARBA" id="ARBA00023078"/>
    </source>
</evidence>
<gene>
    <name evidence="12" type="ORF">CTI12_AA128310</name>
</gene>
<dbReference type="Gene3D" id="2.30.42.10">
    <property type="match status" value="1"/>
</dbReference>
<dbReference type="Pfam" id="PF03572">
    <property type="entry name" value="Peptidase_S41"/>
    <property type="match status" value="2"/>
</dbReference>
<dbReference type="GO" id="GO:0006508">
    <property type="term" value="P:proteolysis"/>
    <property type="evidence" value="ECO:0007669"/>
    <property type="project" value="UniProtKB-KW"/>
</dbReference>
<dbReference type="GO" id="GO:0009543">
    <property type="term" value="C:chloroplast thylakoid lumen"/>
    <property type="evidence" value="ECO:0007669"/>
    <property type="project" value="UniProtKB-SubCell"/>
</dbReference>
<evidence type="ECO:0000256" key="2">
    <source>
        <dbReference type="ARBA" id="ARBA00009179"/>
    </source>
</evidence>
<feature type="region of interest" description="Disordered" evidence="10">
    <location>
        <begin position="486"/>
        <end position="505"/>
    </location>
</feature>
<dbReference type="SMART" id="SM00228">
    <property type="entry name" value="PDZ"/>
    <property type="match status" value="1"/>
</dbReference>
<dbReference type="EC" id="3.4.21.102" evidence="9"/>
<feature type="region of interest" description="Disordered" evidence="10">
    <location>
        <begin position="720"/>
        <end position="742"/>
    </location>
</feature>
<comment type="subcellular location">
    <subcellularLocation>
        <location evidence="1">Plastid</location>
        <location evidence="1">Chloroplast thylakoid lumen</location>
    </subcellularLocation>
</comment>
<dbReference type="InterPro" id="IPR029045">
    <property type="entry name" value="ClpP/crotonase-like_dom_sf"/>
</dbReference>
<evidence type="ECO:0000313" key="12">
    <source>
        <dbReference type="EMBL" id="PWA87428.1"/>
    </source>
</evidence>